<evidence type="ECO:0000256" key="3">
    <source>
        <dbReference type="ARBA" id="ARBA00022679"/>
    </source>
</evidence>
<feature type="compositionally biased region" description="Low complexity" evidence="9">
    <location>
        <begin position="342"/>
        <end position="368"/>
    </location>
</feature>
<organism evidence="12 13">
    <name type="scientific">Linnemannia gamsii</name>
    <dbReference type="NCBI Taxonomy" id="64522"/>
    <lineage>
        <taxon>Eukaryota</taxon>
        <taxon>Fungi</taxon>
        <taxon>Fungi incertae sedis</taxon>
        <taxon>Mucoromycota</taxon>
        <taxon>Mortierellomycotina</taxon>
        <taxon>Mortierellomycetes</taxon>
        <taxon>Mortierellales</taxon>
        <taxon>Mortierellaceae</taxon>
        <taxon>Linnemannia</taxon>
    </lineage>
</organism>
<evidence type="ECO:0000256" key="2">
    <source>
        <dbReference type="ARBA" id="ARBA00005441"/>
    </source>
</evidence>
<reference evidence="12 13" key="1">
    <citation type="journal article" date="2020" name="Fungal Divers.">
        <title>Resolving the Mortierellaceae phylogeny through synthesis of multi-gene phylogenetics and phylogenomics.</title>
        <authorList>
            <person name="Vandepol N."/>
            <person name="Liber J."/>
            <person name="Desiro A."/>
            <person name="Na H."/>
            <person name="Kennedy M."/>
            <person name="Barry K."/>
            <person name="Grigoriev I.V."/>
            <person name="Miller A.N."/>
            <person name="O'Donnell K."/>
            <person name="Stajich J.E."/>
            <person name="Bonito G."/>
        </authorList>
    </citation>
    <scope>NUCLEOTIDE SEQUENCE [LARGE SCALE GENOMIC DNA]</scope>
    <source>
        <strain evidence="12 13">AD045</strain>
    </source>
</reference>
<name>A0ABQ7K6Y9_9FUNG</name>
<keyword evidence="8 10" id="KW-0472">Membrane</keyword>
<dbReference type="Proteomes" id="UP001194696">
    <property type="component" value="Unassembled WGS sequence"/>
</dbReference>
<keyword evidence="6 10" id="KW-1133">Transmembrane helix</keyword>
<keyword evidence="7" id="KW-0443">Lipid metabolism</keyword>
<keyword evidence="5" id="KW-0746">Sphingolipid metabolism</keyword>
<feature type="domain" description="Sphingomyelin synthase-like" evidence="11">
    <location>
        <begin position="148"/>
        <end position="225"/>
    </location>
</feature>
<keyword evidence="3" id="KW-0808">Transferase</keyword>
<feature type="transmembrane region" description="Helical" evidence="10">
    <location>
        <begin position="67"/>
        <end position="93"/>
    </location>
</feature>
<comment type="caution">
    <text evidence="12">The sequence shown here is derived from an EMBL/GenBank/DDBJ whole genome shotgun (WGS) entry which is preliminary data.</text>
</comment>
<evidence type="ECO:0000259" key="11">
    <source>
        <dbReference type="Pfam" id="PF14360"/>
    </source>
</evidence>
<protein>
    <recommendedName>
        <fullName evidence="11">Sphingomyelin synthase-like domain-containing protein</fullName>
    </recommendedName>
</protein>
<evidence type="ECO:0000313" key="12">
    <source>
        <dbReference type="EMBL" id="KAG0292024.1"/>
    </source>
</evidence>
<comment type="similarity">
    <text evidence="2">Belongs to the sphingomyelin synthase family.</text>
</comment>
<dbReference type="Pfam" id="PF14360">
    <property type="entry name" value="PAP2_C"/>
    <property type="match status" value="1"/>
</dbReference>
<dbReference type="CDD" id="cd01610">
    <property type="entry name" value="PAP2_like"/>
    <property type="match status" value="1"/>
</dbReference>
<dbReference type="PANTHER" id="PTHR21290">
    <property type="entry name" value="SPHINGOMYELIN SYNTHETASE"/>
    <property type="match status" value="1"/>
</dbReference>
<comment type="subcellular location">
    <subcellularLocation>
        <location evidence="1">Membrane</location>
        <topology evidence="1">Multi-pass membrane protein</topology>
    </subcellularLocation>
</comment>
<keyword evidence="4 10" id="KW-0812">Transmembrane</keyword>
<feature type="transmembrane region" description="Helical" evidence="10">
    <location>
        <begin position="214"/>
        <end position="234"/>
    </location>
</feature>
<dbReference type="InterPro" id="IPR025749">
    <property type="entry name" value="Sphingomyelin_synth-like_dom"/>
</dbReference>
<proteinExistence type="inferred from homology"/>
<evidence type="ECO:0000313" key="13">
    <source>
        <dbReference type="Proteomes" id="UP001194696"/>
    </source>
</evidence>
<evidence type="ECO:0000256" key="10">
    <source>
        <dbReference type="SAM" id="Phobius"/>
    </source>
</evidence>
<dbReference type="PANTHER" id="PTHR21290:SF25">
    <property type="entry name" value="SPHINGOMYELIN SYNTHASE-RELATED PROTEIN 1"/>
    <property type="match status" value="1"/>
</dbReference>
<evidence type="ECO:0000256" key="9">
    <source>
        <dbReference type="SAM" id="MobiDB-lite"/>
    </source>
</evidence>
<dbReference type="InterPro" id="IPR045221">
    <property type="entry name" value="Sphingomyelin_synth-like"/>
</dbReference>
<feature type="transmembrane region" description="Helical" evidence="10">
    <location>
        <begin position="21"/>
        <end position="47"/>
    </location>
</feature>
<keyword evidence="13" id="KW-1185">Reference proteome</keyword>
<evidence type="ECO:0000256" key="6">
    <source>
        <dbReference type="ARBA" id="ARBA00022989"/>
    </source>
</evidence>
<feature type="transmembrane region" description="Helical" evidence="10">
    <location>
        <begin position="105"/>
        <end position="124"/>
    </location>
</feature>
<evidence type="ECO:0000256" key="8">
    <source>
        <dbReference type="ARBA" id="ARBA00023136"/>
    </source>
</evidence>
<evidence type="ECO:0000256" key="4">
    <source>
        <dbReference type="ARBA" id="ARBA00022692"/>
    </source>
</evidence>
<evidence type="ECO:0000256" key="7">
    <source>
        <dbReference type="ARBA" id="ARBA00023098"/>
    </source>
</evidence>
<feature type="transmembrane region" description="Helical" evidence="10">
    <location>
        <begin position="144"/>
        <end position="167"/>
    </location>
</feature>
<accession>A0ABQ7K6Y9</accession>
<sequence length="399" mass="44981">MASLIDRTTKAFLQRYKLTRQSIGCTLLVAIIFILTLYFMNVMANVASYLSPDNTETPKLSDRGFEAIPSITLLWLTDLADGLLFIPTVILIATHYRPLYLLCKVLLTWSLCNIMRITTIAITSMPDPRDGCIHSVGEFFTTFSLHRCGDCMFSGHTVIFVISALVWTSHGYHRFSAQWRWLGVLCLVFVWCLCIGSAIVVIANRAHYTADVLVAFYVAGGNFYVWTYILNHYVEGKGKLRDLTHPWGDGLPDPRPHMRKREERRQQAVLDAEKAAAARAEQEAQMWSIATEIPPIQLLDPMSTSVYERSIRSVAVVTASTVTAAGARDENISVDKESSNGQRQQPLPQPQPQQQQQQQQQEQQQQQQDVQTIISHLQVTPEDDYPIQLPEAPQGVSKE</sequence>
<feature type="transmembrane region" description="Helical" evidence="10">
    <location>
        <begin position="179"/>
        <end position="202"/>
    </location>
</feature>
<evidence type="ECO:0000256" key="1">
    <source>
        <dbReference type="ARBA" id="ARBA00004141"/>
    </source>
</evidence>
<feature type="compositionally biased region" description="Polar residues" evidence="9">
    <location>
        <begin position="369"/>
        <end position="378"/>
    </location>
</feature>
<evidence type="ECO:0000256" key="5">
    <source>
        <dbReference type="ARBA" id="ARBA00022919"/>
    </source>
</evidence>
<feature type="region of interest" description="Disordered" evidence="9">
    <location>
        <begin position="328"/>
        <end position="399"/>
    </location>
</feature>
<dbReference type="EMBL" id="JAAAIM010000214">
    <property type="protein sequence ID" value="KAG0292024.1"/>
    <property type="molecule type" value="Genomic_DNA"/>
</dbReference>
<gene>
    <name evidence="12" type="ORF">BGZ96_004607</name>
</gene>
<feature type="compositionally biased region" description="Basic and acidic residues" evidence="9">
    <location>
        <begin position="328"/>
        <end position="338"/>
    </location>
</feature>